<evidence type="ECO:0000313" key="2">
    <source>
        <dbReference type="EMBL" id="RCJ37330.1"/>
    </source>
</evidence>
<keyword evidence="2" id="KW-0489">Methyltransferase</keyword>
<accession>A0A367RNL6</accession>
<protein>
    <submittedName>
        <fullName evidence="2">Methyltransferase type 11</fullName>
    </submittedName>
</protein>
<dbReference type="InterPro" id="IPR041698">
    <property type="entry name" value="Methyltransf_25"/>
</dbReference>
<dbReference type="CDD" id="cd02440">
    <property type="entry name" value="AdoMet_MTases"/>
    <property type="match status" value="1"/>
</dbReference>
<dbReference type="Proteomes" id="UP000252107">
    <property type="component" value="Unassembled WGS sequence"/>
</dbReference>
<keyword evidence="2" id="KW-0808">Transferase</keyword>
<evidence type="ECO:0000313" key="3">
    <source>
        <dbReference type="Proteomes" id="UP000252107"/>
    </source>
</evidence>
<dbReference type="GO" id="GO:0032259">
    <property type="term" value="P:methylation"/>
    <property type="evidence" value="ECO:0007669"/>
    <property type="project" value="UniProtKB-KW"/>
</dbReference>
<dbReference type="EMBL" id="LXQD01000120">
    <property type="protein sequence ID" value="RCJ37330.1"/>
    <property type="molecule type" value="Genomic_DNA"/>
</dbReference>
<comment type="caution">
    <text evidence="2">The sequence shown here is derived from an EMBL/GenBank/DDBJ whole genome shotgun (WGS) entry which is preliminary data.</text>
</comment>
<dbReference type="InterPro" id="IPR050508">
    <property type="entry name" value="Methyltransf_Superfamily"/>
</dbReference>
<reference evidence="2" key="1">
    <citation type="submission" date="2016-04" db="EMBL/GenBank/DDBJ databases">
        <authorList>
            <person name="Tabuchi Yagui T.R."/>
        </authorList>
    </citation>
    <scope>NUCLEOTIDE SEQUENCE [LARGE SCALE GENOMIC DNA]</scope>
    <source>
        <strain evidence="2">NIES-26</strain>
    </source>
</reference>
<evidence type="ECO:0000259" key="1">
    <source>
        <dbReference type="Pfam" id="PF13649"/>
    </source>
</evidence>
<organism evidence="2 3">
    <name type="scientific">Nostoc minutum NIES-26</name>
    <dbReference type="NCBI Taxonomy" id="1844469"/>
    <lineage>
        <taxon>Bacteria</taxon>
        <taxon>Bacillati</taxon>
        <taxon>Cyanobacteriota</taxon>
        <taxon>Cyanophyceae</taxon>
        <taxon>Nostocales</taxon>
        <taxon>Nostocaceae</taxon>
        <taxon>Nostoc</taxon>
    </lineage>
</organism>
<dbReference type="InterPro" id="IPR029063">
    <property type="entry name" value="SAM-dependent_MTases_sf"/>
</dbReference>
<dbReference type="SUPFAM" id="SSF53335">
    <property type="entry name" value="S-adenosyl-L-methionine-dependent methyltransferases"/>
    <property type="match status" value="1"/>
</dbReference>
<gene>
    <name evidence="2" type="ORF">A6770_14450</name>
</gene>
<sequence length="207" mass="23518">MTDNFLSNKKQLFDTWAPSYDWLFPSVIYRTIHKRLLEYIDLPERPNVLDLGCGTGRLLERLATQFPNLRGMGLDLSPNMLRLARLSNHHHPRLIYLEGKAESLPFAEGQFDAVFNTISFLHYLEPKQVLSEVARVLSPGGRFYLVDMTTTTEAFPQLLQISPFGIRLYSPNQRKLLGSSAGLLCLSHQYLLGPVLLTIFAKPLSDI</sequence>
<dbReference type="PANTHER" id="PTHR42912">
    <property type="entry name" value="METHYLTRANSFERASE"/>
    <property type="match status" value="1"/>
</dbReference>
<dbReference type="GO" id="GO:0008168">
    <property type="term" value="F:methyltransferase activity"/>
    <property type="evidence" value="ECO:0007669"/>
    <property type="project" value="UniProtKB-KW"/>
</dbReference>
<dbReference type="Pfam" id="PF13649">
    <property type="entry name" value="Methyltransf_25"/>
    <property type="match status" value="1"/>
</dbReference>
<dbReference type="PANTHER" id="PTHR42912:SF93">
    <property type="entry name" value="N6-ADENOSINE-METHYLTRANSFERASE TMT1A"/>
    <property type="match status" value="1"/>
</dbReference>
<keyword evidence="3" id="KW-1185">Reference proteome</keyword>
<feature type="domain" description="Methyltransferase" evidence="1">
    <location>
        <begin position="48"/>
        <end position="141"/>
    </location>
</feature>
<proteinExistence type="predicted"/>
<name>A0A367RNL6_9NOSO</name>
<dbReference type="Gene3D" id="3.40.50.150">
    <property type="entry name" value="Vaccinia Virus protein VP39"/>
    <property type="match status" value="1"/>
</dbReference>
<dbReference type="AlphaFoldDB" id="A0A367RNL6"/>